<accession>A0A1B2J606</accession>
<protein>
    <submittedName>
        <fullName evidence="3">BA75_01426T0</fullName>
    </submittedName>
</protein>
<dbReference type="EMBL" id="CP014584">
    <property type="protein sequence ID" value="ANZ73402.1"/>
    <property type="molecule type" value="Genomic_DNA"/>
</dbReference>
<evidence type="ECO:0000313" key="3">
    <source>
        <dbReference type="EMBL" id="ANZ73402.1"/>
    </source>
</evidence>
<feature type="region of interest" description="Disordered" evidence="2">
    <location>
        <begin position="215"/>
        <end position="236"/>
    </location>
</feature>
<feature type="region of interest" description="Disordered" evidence="2">
    <location>
        <begin position="109"/>
        <end position="130"/>
    </location>
</feature>
<sequence>MTESAFSISHLHVITPTFMHVLKYKYPEYSTPKSPFLLFFQSILYIESMVSKTAQILAGAAVVGTGLILYQQKKQEKLQTPISSGRSGNNPVTVGSGIAPAVDNHTRWSQSPESKFISTKSLGGPPAKQDAYNDARYQFEQAQQRFEDTKASWWQWGQQKSDEVSRESEKQYEAAKAKLEDATQSLREQGQDALDSADSQYQTWKSQWQSKLNDAKEKTDDLVSQAKEQTKSFSSEARSKLDKFRQEFNSKKEELRKKYAHLSEEELDGKAFESLRGWGESAEAFAREEYLESKRNAAETRSTLQKGYDLSKQKLTEAQNEFNRTKKAWFSWGKDQNEEAHNLASKKLAEAQKSFDDASKQLDQFTSSVAKSARDNSDFVVQKTKEGLDVANDKAQDGLSSVSNWIRK</sequence>
<keyword evidence="4" id="KW-1185">Reference proteome</keyword>
<evidence type="ECO:0000313" key="4">
    <source>
        <dbReference type="Proteomes" id="UP000094565"/>
    </source>
</evidence>
<feature type="compositionally biased region" description="Polar residues" evidence="2">
    <location>
        <begin position="109"/>
        <end position="121"/>
    </location>
</feature>
<proteinExistence type="predicted"/>
<dbReference type="OrthoDB" id="3976380at2759"/>
<organism evidence="3 4">
    <name type="scientific">Komagataella pastoris</name>
    <name type="common">Yeast</name>
    <name type="synonym">Pichia pastoris</name>
    <dbReference type="NCBI Taxonomy" id="4922"/>
    <lineage>
        <taxon>Eukaryota</taxon>
        <taxon>Fungi</taxon>
        <taxon>Dikarya</taxon>
        <taxon>Ascomycota</taxon>
        <taxon>Saccharomycotina</taxon>
        <taxon>Pichiomycetes</taxon>
        <taxon>Pichiales</taxon>
        <taxon>Pichiaceae</taxon>
        <taxon>Komagataella</taxon>
    </lineage>
</organism>
<feature type="coiled-coil region" evidence="1">
    <location>
        <begin position="165"/>
        <end position="192"/>
    </location>
</feature>
<evidence type="ECO:0000256" key="2">
    <source>
        <dbReference type="SAM" id="MobiDB-lite"/>
    </source>
</evidence>
<evidence type="ECO:0000256" key="1">
    <source>
        <dbReference type="SAM" id="Coils"/>
    </source>
</evidence>
<keyword evidence="1" id="KW-0175">Coiled coil</keyword>
<gene>
    <name evidence="3" type="ORF">ATY40_BA7501426</name>
</gene>
<name>A0A1B2J606_PICPA</name>
<reference evidence="3 4" key="1">
    <citation type="submission" date="2016-02" db="EMBL/GenBank/DDBJ databases">
        <title>Comparative genomic and transcriptomic foundation for Pichia pastoris.</title>
        <authorList>
            <person name="Love K.R."/>
            <person name="Shah K.A."/>
            <person name="Whittaker C.A."/>
            <person name="Wu J."/>
            <person name="Bartlett M.C."/>
            <person name="Ma D."/>
            <person name="Leeson R.L."/>
            <person name="Priest M."/>
            <person name="Young S.K."/>
            <person name="Love J.C."/>
        </authorList>
    </citation>
    <scope>NUCLEOTIDE SEQUENCE [LARGE SCALE GENOMIC DNA]</scope>
    <source>
        <strain evidence="3 4">ATCC 28485</strain>
    </source>
</reference>
<dbReference type="Proteomes" id="UP000094565">
    <property type="component" value="Chromosome 1"/>
</dbReference>
<dbReference type="AlphaFoldDB" id="A0A1B2J606"/>